<feature type="signal peptide" evidence="1">
    <location>
        <begin position="1"/>
        <end position="28"/>
    </location>
</feature>
<keyword evidence="3" id="KW-1185">Reference proteome</keyword>
<feature type="chain" id="PRO_5045512597" description="Secreted protein" evidence="1">
    <location>
        <begin position="29"/>
        <end position="126"/>
    </location>
</feature>
<protein>
    <recommendedName>
        <fullName evidence="4">Secreted protein</fullName>
    </recommendedName>
</protein>
<comment type="caution">
    <text evidence="2">The sequence shown here is derived from an EMBL/GenBank/DDBJ whole genome shotgun (WGS) entry which is preliminary data.</text>
</comment>
<reference evidence="2 3" key="1">
    <citation type="journal article" date="2019" name="Int. J. Syst. Evol. Microbiol.">
        <title>The Global Catalogue of Microorganisms (GCM) 10K type strain sequencing project: providing services to taxonomists for standard genome sequencing and annotation.</title>
        <authorList>
            <consortium name="The Broad Institute Genomics Platform"/>
            <consortium name="The Broad Institute Genome Sequencing Center for Infectious Disease"/>
            <person name="Wu L."/>
            <person name="Ma J."/>
        </authorList>
    </citation>
    <scope>NUCLEOTIDE SEQUENCE [LARGE SCALE GENOMIC DNA]</scope>
    <source>
        <strain evidence="2 3">JCM 4524</strain>
    </source>
</reference>
<accession>A0ABN3RPA5</accession>
<proteinExistence type="predicted"/>
<organism evidence="2 3">
    <name type="scientific">Streptomyces vastus</name>
    <dbReference type="NCBI Taxonomy" id="285451"/>
    <lineage>
        <taxon>Bacteria</taxon>
        <taxon>Bacillati</taxon>
        <taxon>Actinomycetota</taxon>
        <taxon>Actinomycetes</taxon>
        <taxon>Kitasatosporales</taxon>
        <taxon>Streptomycetaceae</taxon>
        <taxon>Streptomyces</taxon>
    </lineage>
</organism>
<evidence type="ECO:0000313" key="2">
    <source>
        <dbReference type="EMBL" id="GAA2657303.1"/>
    </source>
</evidence>
<evidence type="ECO:0000256" key="1">
    <source>
        <dbReference type="SAM" id="SignalP"/>
    </source>
</evidence>
<sequence length="126" mass="13090">MRKRSIAVVSAAAVATILGSGTAAHAHADEWDWPACGASKLRNCGTAYISSNHRTLTVCDEEPDGLGFWAEYKRSDGKTGTIKDGNGSAAGCGKGTAPSGVTVTKVRLYQNAGGGTGWYLGDWHTT</sequence>
<gene>
    <name evidence="2" type="ORF">GCM10010307_71790</name>
</gene>
<dbReference type="Proteomes" id="UP001500151">
    <property type="component" value="Unassembled WGS sequence"/>
</dbReference>
<evidence type="ECO:0000313" key="3">
    <source>
        <dbReference type="Proteomes" id="UP001500151"/>
    </source>
</evidence>
<keyword evidence="1" id="KW-0732">Signal</keyword>
<name>A0ABN3RPA5_9ACTN</name>
<dbReference type="EMBL" id="BAAASJ010000113">
    <property type="protein sequence ID" value="GAA2657303.1"/>
    <property type="molecule type" value="Genomic_DNA"/>
</dbReference>
<evidence type="ECO:0008006" key="4">
    <source>
        <dbReference type="Google" id="ProtNLM"/>
    </source>
</evidence>